<dbReference type="SMART" id="SM00418">
    <property type="entry name" value="HTH_ARSR"/>
    <property type="match status" value="1"/>
</dbReference>
<evidence type="ECO:0000313" key="2">
    <source>
        <dbReference type="EMBL" id="QLG49692.1"/>
    </source>
</evidence>
<proteinExistence type="predicted"/>
<accession>A0A7D5GLY8</accession>
<keyword evidence="3" id="KW-1185">Reference proteome</keyword>
<dbReference type="OrthoDB" id="194473at2157"/>
<protein>
    <submittedName>
        <fullName evidence="2">Winged helix-turn-helix transcriptional regulator</fullName>
    </submittedName>
</protein>
<dbReference type="RefSeq" id="WP_179261485.1">
    <property type="nucleotide sequence ID" value="NZ_CP058601.1"/>
</dbReference>
<dbReference type="AlphaFoldDB" id="A0A7D5GLY8"/>
<name>A0A7D5GLY8_9EURY</name>
<dbReference type="GeneID" id="56034201"/>
<dbReference type="InterPro" id="IPR036390">
    <property type="entry name" value="WH_DNA-bd_sf"/>
</dbReference>
<dbReference type="Pfam" id="PF01978">
    <property type="entry name" value="TrmB"/>
    <property type="match status" value="1"/>
</dbReference>
<gene>
    <name evidence="2" type="ORF">HYG82_12880</name>
</gene>
<dbReference type="GO" id="GO:0003700">
    <property type="term" value="F:DNA-binding transcription factor activity"/>
    <property type="evidence" value="ECO:0007669"/>
    <property type="project" value="InterPro"/>
</dbReference>
<dbReference type="InterPro" id="IPR001845">
    <property type="entry name" value="HTH_ArsR_DNA-bd_dom"/>
</dbReference>
<sequence>MSKTESDRSNGGGKIIYDVLGDHPRTRIVFTLIAQSRRGDTHDLNISDLARMAGVERSTVYDHIDQLLETGVVEESRTIGNSKMYQINRDSEAAKGLAKFDDARLMEE</sequence>
<evidence type="ECO:0000313" key="3">
    <source>
        <dbReference type="Proteomes" id="UP000509241"/>
    </source>
</evidence>
<organism evidence="2 3">
    <name type="scientific">Natrinema halophilum</name>
    <dbReference type="NCBI Taxonomy" id="1699371"/>
    <lineage>
        <taxon>Archaea</taxon>
        <taxon>Methanobacteriati</taxon>
        <taxon>Methanobacteriota</taxon>
        <taxon>Stenosarchaea group</taxon>
        <taxon>Halobacteria</taxon>
        <taxon>Halobacteriales</taxon>
        <taxon>Natrialbaceae</taxon>
        <taxon>Natrinema</taxon>
    </lineage>
</organism>
<dbReference type="InterPro" id="IPR002831">
    <property type="entry name" value="Tscrpt_reg_TrmB_N"/>
</dbReference>
<dbReference type="Gene3D" id="1.10.10.10">
    <property type="entry name" value="Winged helix-like DNA-binding domain superfamily/Winged helix DNA-binding domain"/>
    <property type="match status" value="1"/>
</dbReference>
<dbReference type="CDD" id="cd00090">
    <property type="entry name" value="HTH_ARSR"/>
    <property type="match status" value="1"/>
</dbReference>
<dbReference type="SUPFAM" id="SSF46785">
    <property type="entry name" value="Winged helix' DNA-binding domain"/>
    <property type="match status" value="1"/>
</dbReference>
<dbReference type="Proteomes" id="UP000509241">
    <property type="component" value="Chromosome"/>
</dbReference>
<dbReference type="InterPro" id="IPR036388">
    <property type="entry name" value="WH-like_DNA-bd_sf"/>
</dbReference>
<feature type="domain" description="HTH arsR-type" evidence="1">
    <location>
        <begin position="15"/>
        <end position="102"/>
    </location>
</feature>
<reference evidence="2 3" key="1">
    <citation type="submission" date="2020-07" db="EMBL/GenBank/DDBJ databases">
        <authorList>
            <person name="Cui H."/>
        </authorList>
    </citation>
    <scope>NUCLEOTIDE SEQUENCE [LARGE SCALE GENOMIC DNA]</scope>
    <source>
        <strain evidence="2 3">YPL8</strain>
    </source>
</reference>
<dbReference type="KEGG" id="haly:HYG82_12880"/>
<dbReference type="EMBL" id="CP058601">
    <property type="protein sequence ID" value="QLG49692.1"/>
    <property type="molecule type" value="Genomic_DNA"/>
</dbReference>
<evidence type="ECO:0000259" key="1">
    <source>
        <dbReference type="SMART" id="SM00418"/>
    </source>
</evidence>
<dbReference type="InterPro" id="IPR011991">
    <property type="entry name" value="ArsR-like_HTH"/>
</dbReference>